<accession>A0AAN8XFN2</accession>
<evidence type="ECO:0000313" key="5">
    <source>
        <dbReference type="Proteomes" id="UP001381693"/>
    </source>
</evidence>
<keyword evidence="5" id="KW-1185">Reference proteome</keyword>
<dbReference type="GO" id="GO:0000225">
    <property type="term" value="F:N-acetylglucosaminylphosphatidylinositol deacetylase activity"/>
    <property type="evidence" value="ECO:0007669"/>
    <property type="project" value="UniProtKB-EC"/>
</dbReference>
<dbReference type="SUPFAM" id="SSF102588">
    <property type="entry name" value="LmbE-like"/>
    <property type="match status" value="1"/>
</dbReference>
<organism evidence="4 5">
    <name type="scientific">Halocaridina rubra</name>
    <name type="common">Hawaiian red shrimp</name>
    <dbReference type="NCBI Taxonomy" id="373956"/>
    <lineage>
        <taxon>Eukaryota</taxon>
        <taxon>Metazoa</taxon>
        <taxon>Ecdysozoa</taxon>
        <taxon>Arthropoda</taxon>
        <taxon>Crustacea</taxon>
        <taxon>Multicrustacea</taxon>
        <taxon>Malacostraca</taxon>
        <taxon>Eumalacostraca</taxon>
        <taxon>Eucarida</taxon>
        <taxon>Decapoda</taxon>
        <taxon>Pleocyemata</taxon>
        <taxon>Caridea</taxon>
        <taxon>Atyoidea</taxon>
        <taxon>Atyidae</taxon>
        <taxon>Halocaridina</taxon>
    </lineage>
</organism>
<proteinExistence type="inferred from homology"/>
<dbReference type="InterPro" id="IPR003737">
    <property type="entry name" value="GlcNAc_PI_deacetylase-related"/>
</dbReference>
<dbReference type="Proteomes" id="UP001381693">
    <property type="component" value="Unassembled WGS sequence"/>
</dbReference>
<feature type="transmembrane region" description="Helical" evidence="3">
    <location>
        <begin position="6"/>
        <end position="23"/>
    </location>
</feature>
<dbReference type="AlphaFoldDB" id="A0AAN8XFN2"/>
<comment type="caution">
    <text evidence="4">The sequence shown here is derived from an EMBL/GenBank/DDBJ whole genome shotgun (WGS) entry which is preliminary data.</text>
</comment>
<reference evidence="4 5" key="1">
    <citation type="submission" date="2023-11" db="EMBL/GenBank/DDBJ databases">
        <title>Halocaridina rubra genome assembly.</title>
        <authorList>
            <person name="Smith C."/>
        </authorList>
    </citation>
    <scope>NUCLEOTIDE SEQUENCE [LARGE SCALE GENOMIC DNA]</scope>
    <source>
        <strain evidence="4">EP-1</strain>
        <tissue evidence="4">Whole</tissue>
    </source>
</reference>
<dbReference type="Gene3D" id="3.40.50.10320">
    <property type="entry name" value="LmbE-like"/>
    <property type="match status" value="1"/>
</dbReference>
<comment type="similarity">
    <text evidence="1">Belongs to the PIGL family.</text>
</comment>
<evidence type="ECO:0000256" key="3">
    <source>
        <dbReference type="SAM" id="Phobius"/>
    </source>
</evidence>
<dbReference type="InterPro" id="IPR024078">
    <property type="entry name" value="LmbE-like_dom_sf"/>
</dbReference>
<dbReference type="PANTHER" id="PTHR12993:SF11">
    <property type="entry name" value="N-ACETYLGLUCOSAMINYL-PHOSPHATIDYLINOSITOL DE-N-ACETYLASE"/>
    <property type="match status" value="1"/>
</dbReference>
<evidence type="ECO:0000313" key="4">
    <source>
        <dbReference type="EMBL" id="KAK7078314.1"/>
    </source>
</evidence>
<dbReference type="EC" id="3.5.1.89" evidence="2"/>
<sequence length="260" mass="29575">MFDPILVVACCAGIGLTLTYFTLGSSRVPVAKDDDETDDDVRPVRKRRVLIVTAHPDDEVMFFGPTILHFTQREGALVYLLCLSSGDYYGKGKFRCLELMESCRFLGISKENIMLYRCDELPDNPSIMWPVLRTANLINQHLHALDINMVITFDSGGISGHINHSALYSAIQYLVEEEFLPEDCEAFSLDSVNIFRKYLSVLDVPLSYAVSSCAFTVDFTQYSAIQRAMKAHASQYVWFRKLYMIFSRYVLINTLTRLCP</sequence>
<dbReference type="EMBL" id="JAXCGZ010007894">
    <property type="protein sequence ID" value="KAK7078314.1"/>
    <property type="molecule type" value="Genomic_DNA"/>
</dbReference>
<dbReference type="PANTHER" id="PTHR12993">
    <property type="entry name" value="N-ACETYLGLUCOSAMINYL-PHOSPHATIDYLINOSITOL DE-N-ACETYLASE-RELATED"/>
    <property type="match status" value="1"/>
</dbReference>
<dbReference type="Pfam" id="PF02585">
    <property type="entry name" value="PIG-L"/>
    <property type="match status" value="1"/>
</dbReference>
<protein>
    <recommendedName>
        <fullName evidence="2">N-acetylglucosaminylphosphatidylinositol deacetylase</fullName>
        <ecNumber evidence="2">3.5.1.89</ecNumber>
    </recommendedName>
</protein>
<keyword evidence="3" id="KW-1133">Transmembrane helix</keyword>
<evidence type="ECO:0000256" key="1">
    <source>
        <dbReference type="ARBA" id="ARBA00006066"/>
    </source>
</evidence>
<keyword evidence="3" id="KW-0472">Membrane</keyword>
<dbReference type="GO" id="GO:0005783">
    <property type="term" value="C:endoplasmic reticulum"/>
    <property type="evidence" value="ECO:0007669"/>
    <property type="project" value="TreeGrafter"/>
</dbReference>
<name>A0AAN8XFN2_HALRR</name>
<keyword evidence="3" id="KW-0812">Transmembrane</keyword>
<evidence type="ECO:0000256" key="2">
    <source>
        <dbReference type="ARBA" id="ARBA00012176"/>
    </source>
</evidence>
<gene>
    <name evidence="4" type="ORF">SK128_010442</name>
</gene>